<dbReference type="Gene3D" id="3.30.70.270">
    <property type="match status" value="1"/>
</dbReference>
<sequence>MSANAGAQWRSFRAVAVVVSLVLVAASVMVTTEALGNPGSVLADKTLQVLFSLVTVLILLVGARRRSGADRGWRLWMAATACCMGLGLGVWIWTKLISGLPLPASTLGNVAYFMVPVFALITVISLIDLGVGEEQHPVTRPKRMRAVLVLDVVIIASSVLLVGHAGLMLKLTNRSAAVNEAGNLVLQLLHPTSYVLVAVIAVLVSGPRGLLRQPALGLLVLGFLAHATSATITTSLVLSGIRHIPPVIDIGYMTGNALFLLTAVAPPGRPLPRKRRRSDHWLHLAVPYVPLPIAALFLAFRITETTQVEPVEIYLGFWLVGAVVGRQLIAIADNLWLLGRLRASQRELEYQAYHDSLTGLANRALFQETLRRAVDGNSATGPPLLVLFIDFDDFKKVNDQYGHATGDALLREISARLRELLPSTDLVARLGGDEFGILLHQNGKSPEEVGNAVLEGMQRPYQVDGREHVVRASIGLAELGPGESGLTADELLARADSAMYTAKRRGKGTLALHSA</sequence>
<gene>
    <name evidence="3" type="ORF">GCM10022247_00520</name>
</gene>
<dbReference type="PROSITE" id="PS50887">
    <property type="entry name" value="GGDEF"/>
    <property type="match status" value="1"/>
</dbReference>
<dbReference type="InterPro" id="IPR029787">
    <property type="entry name" value="Nucleotide_cyclase"/>
</dbReference>
<organism evidence="3 4">
    <name type="scientific">Allokutzneria multivorans</name>
    <dbReference type="NCBI Taxonomy" id="1142134"/>
    <lineage>
        <taxon>Bacteria</taxon>
        <taxon>Bacillati</taxon>
        <taxon>Actinomycetota</taxon>
        <taxon>Actinomycetes</taxon>
        <taxon>Pseudonocardiales</taxon>
        <taxon>Pseudonocardiaceae</taxon>
        <taxon>Allokutzneria</taxon>
    </lineage>
</organism>
<feature type="domain" description="GGDEF" evidence="2">
    <location>
        <begin position="382"/>
        <end position="515"/>
    </location>
</feature>
<protein>
    <recommendedName>
        <fullName evidence="2">GGDEF domain-containing protein</fullName>
    </recommendedName>
</protein>
<dbReference type="SUPFAM" id="SSF55073">
    <property type="entry name" value="Nucleotide cyclase"/>
    <property type="match status" value="1"/>
</dbReference>
<accession>A0ABP7QQ96</accession>
<proteinExistence type="predicted"/>
<dbReference type="InterPro" id="IPR043128">
    <property type="entry name" value="Rev_trsase/Diguanyl_cyclase"/>
</dbReference>
<feature type="transmembrane region" description="Helical" evidence="1">
    <location>
        <begin position="315"/>
        <end position="338"/>
    </location>
</feature>
<dbReference type="PANTHER" id="PTHR46663:SF2">
    <property type="entry name" value="GGDEF DOMAIN-CONTAINING PROTEIN"/>
    <property type="match status" value="1"/>
</dbReference>
<feature type="transmembrane region" description="Helical" evidence="1">
    <location>
        <begin position="184"/>
        <end position="204"/>
    </location>
</feature>
<keyword evidence="1" id="KW-0812">Transmembrane</keyword>
<keyword evidence="4" id="KW-1185">Reference proteome</keyword>
<feature type="transmembrane region" description="Helical" evidence="1">
    <location>
        <begin position="144"/>
        <end position="164"/>
    </location>
</feature>
<evidence type="ECO:0000259" key="2">
    <source>
        <dbReference type="PROSITE" id="PS50887"/>
    </source>
</evidence>
<name>A0ABP7QQ96_9PSEU</name>
<keyword evidence="1" id="KW-0472">Membrane</keyword>
<comment type="caution">
    <text evidence="3">The sequence shown here is derived from an EMBL/GenBank/DDBJ whole genome shotgun (WGS) entry which is preliminary data.</text>
</comment>
<dbReference type="PANTHER" id="PTHR46663">
    <property type="entry name" value="DIGUANYLATE CYCLASE DGCT-RELATED"/>
    <property type="match status" value="1"/>
</dbReference>
<dbReference type="NCBIfam" id="TIGR00254">
    <property type="entry name" value="GGDEF"/>
    <property type="match status" value="1"/>
</dbReference>
<dbReference type="InterPro" id="IPR000160">
    <property type="entry name" value="GGDEF_dom"/>
</dbReference>
<keyword evidence="1" id="KW-1133">Transmembrane helix</keyword>
<feature type="transmembrane region" description="Helical" evidence="1">
    <location>
        <begin position="250"/>
        <end position="269"/>
    </location>
</feature>
<dbReference type="CDD" id="cd01949">
    <property type="entry name" value="GGDEF"/>
    <property type="match status" value="1"/>
</dbReference>
<dbReference type="RefSeq" id="WP_344870342.1">
    <property type="nucleotide sequence ID" value="NZ_BAABAL010000002.1"/>
</dbReference>
<dbReference type="SMART" id="SM00267">
    <property type="entry name" value="GGDEF"/>
    <property type="match status" value="1"/>
</dbReference>
<feature type="transmembrane region" description="Helical" evidence="1">
    <location>
        <begin position="75"/>
        <end position="93"/>
    </location>
</feature>
<dbReference type="InterPro" id="IPR052163">
    <property type="entry name" value="DGC-Regulatory_Protein"/>
</dbReference>
<evidence type="ECO:0000313" key="3">
    <source>
        <dbReference type="EMBL" id="GAA3986003.1"/>
    </source>
</evidence>
<evidence type="ECO:0000256" key="1">
    <source>
        <dbReference type="SAM" id="Phobius"/>
    </source>
</evidence>
<reference evidence="4" key="1">
    <citation type="journal article" date="2019" name="Int. J. Syst. Evol. Microbiol.">
        <title>The Global Catalogue of Microorganisms (GCM) 10K type strain sequencing project: providing services to taxonomists for standard genome sequencing and annotation.</title>
        <authorList>
            <consortium name="The Broad Institute Genomics Platform"/>
            <consortium name="The Broad Institute Genome Sequencing Center for Infectious Disease"/>
            <person name="Wu L."/>
            <person name="Ma J."/>
        </authorList>
    </citation>
    <scope>NUCLEOTIDE SEQUENCE [LARGE SCALE GENOMIC DNA]</scope>
    <source>
        <strain evidence="4">JCM 17342</strain>
    </source>
</reference>
<feature type="transmembrane region" description="Helical" evidence="1">
    <location>
        <begin position="216"/>
        <end position="238"/>
    </location>
</feature>
<dbReference type="EMBL" id="BAABAL010000002">
    <property type="protein sequence ID" value="GAA3986003.1"/>
    <property type="molecule type" value="Genomic_DNA"/>
</dbReference>
<feature type="transmembrane region" description="Helical" evidence="1">
    <location>
        <begin position="113"/>
        <end position="132"/>
    </location>
</feature>
<evidence type="ECO:0000313" key="4">
    <source>
        <dbReference type="Proteomes" id="UP001501747"/>
    </source>
</evidence>
<dbReference type="Proteomes" id="UP001501747">
    <property type="component" value="Unassembled WGS sequence"/>
</dbReference>
<feature type="transmembrane region" description="Helical" evidence="1">
    <location>
        <begin position="46"/>
        <end position="63"/>
    </location>
</feature>
<feature type="transmembrane region" description="Helical" evidence="1">
    <location>
        <begin position="281"/>
        <end position="303"/>
    </location>
</feature>
<dbReference type="Pfam" id="PF00990">
    <property type="entry name" value="GGDEF"/>
    <property type="match status" value="1"/>
</dbReference>